<dbReference type="InterPro" id="IPR007603">
    <property type="entry name" value="Choline_transptr-like"/>
</dbReference>
<dbReference type="STRING" id="50990.A0A4Y7QI46"/>
<dbReference type="GO" id="GO:0022857">
    <property type="term" value="F:transmembrane transporter activity"/>
    <property type="evidence" value="ECO:0007669"/>
    <property type="project" value="UniProtKB-UniRule"/>
</dbReference>
<feature type="compositionally biased region" description="Acidic residues" evidence="7">
    <location>
        <begin position="23"/>
        <end position="37"/>
    </location>
</feature>
<feature type="region of interest" description="Disordered" evidence="7">
    <location>
        <begin position="607"/>
        <end position="683"/>
    </location>
</feature>
<dbReference type="PANTHER" id="PTHR12385">
    <property type="entry name" value="CHOLINE TRANSPORTER-LIKE (SLC FAMILY 44)"/>
    <property type="match status" value="1"/>
</dbReference>
<feature type="transmembrane region" description="Helical" evidence="6">
    <location>
        <begin position="427"/>
        <end position="447"/>
    </location>
</feature>
<keyword evidence="4 6" id="KW-1133">Transmembrane helix</keyword>
<feature type="transmembrane region" description="Helical" evidence="6">
    <location>
        <begin position="307"/>
        <end position="340"/>
    </location>
</feature>
<comment type="subcellular location">
    <subcellularLocation>
        <location evidence="6">Cell membrane</location>
        <topology evidence="6">Multi-pass membrane protein</topology>
    </subcellularLocation>
    <subcellularLocation>
        <location evidence="1">Membrane</location>
        <topology evidence="1">Multi-pass membrane protein</topology>
    </subcellularLocation>
</comment>
<evidence type="ECO:0000256" key="1">
    <source>
        <dbReference type="ARBA" id="ARBA00004141"/>
    </source>
</evidence>
<evidence type="ECO:0000256" key="2">
    <source>
        <dbReference type="ARBA" id="ARBA00007168"/>
    </source>
</evidence>
<keyword evidence="3 6" id="KW-0812">Transmembrane</keyword>
<protein>
    <recommendedName>
        <fullName evidence="6">Protein PNS1</fullName>
    </recommendedName>
</protein>
<evidence type="ECO:0000256" key="7">
    <source>
        <dbReference type="SAM" id="MobiDB-lite"/>
    </source>
</evidence>
<evidence type="ECO:0000313" key="8">
    <source>
        <dbReference type="EMBL" id="TDL27314.1"/>
    </source>
</evidence>
<feature type="transmembrane region" description="Helical" evidence="6">
    <location>
        <begin position="518"/>
        <end position="539"/>
    </location>
</feature>
<feature type="compositionally biased region" description="Basic and acidic residues" evidence="7">
    <location>
        <begin position="1"/>
        <end position="11"/>
    </location>
</feature>
<feature type="transmembrane region" description="Helical" evidence="6">
    <location>
        <begin position="156"/>
        <end position="178"/>
    </location>
</feature>
<evidence type="ECO:0000256" key="6">
    <source>
        <dbReference type="RuleBase" id="RU368066"/>
    </source>
</evidence>
<comment type="function">
    <text evidence="6">Probably involved in transport through the plasma membrane.</text>
</comment>
<keyword evidence="9" id="KW-1185">Reference proteome</keyword>
<reference evidence="8 9" key="1">
    <citation type="submission" date="2018-06" db="EMBL/GenBank/DDBJ databases">
        <title>A transcriptomic atlas of mushroom development highlights an independent origin of complex multicellularity.</title>
        <authorList>
            <consortium name="DOE Joint Genome Institute"/>
            <person name="Krizsan K."/>
            <person name="Almasi E."/>
            <person name="Merenyi Z."/>
            <person name="Sahu N."/>
            <person name="Viragh M."/>
            <person name="Koszo T."/>
            <person name="Mondo S."/>
            <person name="Kiss B."/>
            <person name="Balint B."/>
            <person name="Kues U."/>
            <person name="Barry K."/>
            <person name="Hegedus J.C."/>
            <person name="Henrissat B."/>
            <person name="Johnson J."/>
            <person name="Lipzen A."/>
            <person name="Ohm R."/>
            <person name="Nagy I."/>
            <person name="Pangilinan J."/>
            <person name="Yan J."/>
            <person name="Xiong Y."/>
            <person name="Grigoriev I.V."/>
            <person name="Hibbett D.S."/>
            <person name="Nagy L.G."/>
        </authorList>
    </citation>
    <scope>NUCLEOTIDE SEQUENCE [LARGE SCALE GENOMIC DNA]</scope>
    <source>
        <strain evidence="8 9">SZMC22713</strain>
    </source>
</reference>
<dbReference type="VEuPathDB" id="FungiDB:BD410DRAFT_782403"/>
<accession>A0A4Y7QI46</accession>
<dbReference type="OrthoDB" id="420519at2759"/>
<evidence type="ECO:0000256" key="4">
    <source>
        <dbReference type="ARBA" id="ARBA00022989"/>
    </source>
</evidence>
<dbReference type="GO" id="GO:0005886">
    <property type="term" value="C:plasma membrane"/>
    <property type="evidence" value="ECO:0007669"/>
    <property type="project" value="UniProtKB-SubCell"/>
</dbReference>
<gene>
    <name evidence="8" type="ORF">BD410DRAFT_782403</name>
</gene>
<evidence type="ECO:0000256" key="5">
    <source>
        <dbReference type="ARBA" id="ARBA00023136"/>
    </source>
</evidence>
<evidence type="ECO:0000256" key="3">
    <source>
        <dbReference type="ARBA" id="ARBA00022692"/>
    </source>
</evidence>
<evidence type="ECO:0000313" key="9">
    <source>
        <dbReference type="Proteomes" id="UP000294933"/>
    </source>
</evidence>
<dbReference type="Proteomes" id="UP000294933">
    <property type="component" value="Unassembled WGS sequence"/>
</dbReference>
<feature type="transmembrane region" description="Helical" evidence="6">
    <location>
        <begin position="229"/>
        <end position="253"/>
    </location>
</feature>
<dbReference type="Pfam" id="PF04515">
    <property type="entry name" value="Choline_transpo"/>
    <property type="match status" value="1"/>
</dbReference>
<feature type="region of interest" description="Disordered" evidence="7">
    <location>
        <begin position="1"/>
        <end position="144"/>
    </location>
</feature>
<comment type="similarity">
    <text evidence="2 6">Belongs to the CTL (choline transporter-like) family.</text>
</comment>
<name>A0A4Y7QI46_9AGAM</name>
<sequence length="683" mass="74642">MDDEGDPHLRGSDSGLFGTIGGIEDEDPYLRLDEEESPVAGPSSRGVETLPLVSSHRQSTAREPLQGWLAHQVPVAYRTPSPSPSEASSEDEQSPRDDIYPSMTHPINPPPPTRTALSLTESLLPRDGNMRPVDTFSLPDPRRLPRGRRRYNDSPWTAVWCFSISACFIGSILILFTTSKPPNSPKGSILPYTTMLRAVPLMTVLTFLSAAVSYAHIMLLRMFVRPMLYATYVFIPATLFISALWAFIGSFMWDGDTEPTWGETTGLRLFSIVPLVLAFITSRRLMTMTQEIHTTSSILKLATEILIANPLLLALSPLILILSLIGSIPFVTLVFRLLLIGYFPQPLANSTPMEWHLRNWAGWAITGTMGVWLWSWGIGRGILRTTSAGVVAAWYFRPPHVATPPPMSTHDIHAALFRATSPSLGTVVLSALLLAGVRLLAITAALIRRAPMPLLPWLSLPLSIIGNLSQSLSTHVLIYTGITGDAFFSSARRARALTAASDNLKGALRRIGGDPSLAILNLTPLTLTLPFALTTYLFVAHALMSPNQATFAAFLAGGVTALVGLFCIGLVEDTADTLYLCYCIDRDTGEMHRTSVFSIFENKHRRYPSPPAVPSPSSSDPEQRGNERPPSLIQESPRKPMTELPPDVEHVQPTAQSYLANDNVEEPDGDEGSVIGPGSDFFN</sequence>
<feature type="transmembrane region" description="Helical" evidence="6">
    <location>
        <begin position="265"/>
        <end position="286"/>
    </location>
</feature>
<feature type="transmembrane region" description="Helical" evidence="6">
    <location>
        <begin position="198"/>
        <end position="217"/>
    </location>
</feature>
<keyword evidence="5 6" id="KW-0472">Membrane</keyword>
<organism evidence="8 9">
    <name type="scientific">Rickenella mellea</name>
    <dbReference type="NCBI Taxonomy" id="50990"/>
    <lineage>
        <taxon>Eukaryota</taxon>
        <taxon>Fungi</taxon>
        <taxon>Dikarya</taxon>
        <taxon>Basidiomycota</taxon>
        <taxon>Agaricomycotina</taxon>
        <taxon>Agaricomycetes</taxon>
        <taxon>Hymenochaetales</taxon>
        <taxon>Rickenellaceae</taxon>
        <taxon>Rickenella</taxon>
    </lineage>
</organism>
<proteinExistence type="inferred from homology"/>
<dbReference type="AlphaFoldDB" id="A0A4Y7QI46"/>
<feature type="transmembrane region" description="Helical" evidence="6">
    <location>
        <begin position="360"/>
        <end position="378"/>
    </location>
</feature>
<dbReference type="PANTHER" id="PTHR12385:SF88">
    <property type="entry name" value="CHOLINE TRANSPORTER-LIKE PROTEIN CTL1"/>
    <property type="match status" value="1"/>
</dbReference>
<feature type="transmembrane region" description="Helical" evidence="6">
    <location>
        <begin position="551"/>
        <end position="571"/>
    </location>
</feature>
<dbReference type="EMBL" id="ML170159">
    <property type="protein sequence ID" value="TDL27314.1"/>
    <property type="molecule type" value="Genomic_DNA"/>
</dbReference>